<dbReference type="RefSeq" id="WP_190861265.1">
    <property type="nucleotide sequence ID" value="NZ_JACXIY010000014.1"/>
</dbReference>
<dbReference type="EMBL" id="JACXIY010000014">
    <property type="protein sequence ID" value="MBD2869287.1"/>
    <property type="molecule type" value="Genomic_DNA"/>
</dbReference>
<evidence type="ECO:0000313" key="2">
    <source>
        <dbReference type="Proteomes" id="UP000632125"/>
    </source>
</evidence>
<comment type="caution">
    <text evidence="1">The sequence shown here is derived from an EMBL/GenBank/DDBJ whole genome shotgun (WGS) entry which is preliminary data.</text>
</comment>
<name>A0A927CM11_9BACL</name>
<reference evidence="1" key="1">
    <citation type="submission" date="2020-09" db="EMBL/GenBank/DDBJ databases">
        <title>A novel bacterium of genus Paenibacillus, isolated from South China Sea.</title>
        <authorList>
            <person name="Huang H."/>
            <person name="Mo K."/>
            <person name="Hu Y."/>
        </authorList>
    </citation>
    <scope>NUCLEOTIDE SEQUENCE</scope>
    <source>
        <strain evidence="1">IB182493</strain>
    </source>
</reference>
<dbReference type="AlphaFoldDB" id="A0A927CM11"/>
<sequence>MKKVFLIHILFIFAINMIGCSEKYDYTIKPTEYGGTSLGLWHENSDRYQQIHTIKKEGIYYPKITLINHLSTKQKYRLFFFLDYKQINVKKNGEDLSYIDIILNQNEKEVFNINIPELNEGLHDFLVISIRSPEYHLDNDKMIPEDQFFMYRRAALLVGDSSIVPKVSYTKIKTKPTDLQYIQPLLTNAMPLIDFKQIISILESKTRDININININMMNESNEVSIIVLNSNGQLFKDDPLFYTMPSGQATIPIELNDEHLIKDSNLYVISVNNPYKLTTIENSVHSSNLITIK</sequence>
<dbReference type="Proteomes" id="UP000632125">
    <property type="component" value="Unassembled WGS sequence"/>
</dbReference>
<keyword evidence="2" id="KW-1185">Reference proteome</keyword>
<proteinExistence type="predicted"/>
<gene>
    <name evidence="1" type="ORF">IDH41_11925</name>
</gene>
<protein>
    <submittedName>
        <fullName evidence="1">Uncharacterized protein</fullName>
    </submittedName>
</protein>
<organism evidence="1 2">
    <name type="scientific">Paenibacillus arenilitoris</name>
    <dbReference type="NCBI Taxonomy" id="2772299"/>
    <lineage>
        <taxon>Bacteria</taxon>
        <taxon>Bacillati</taxon>
        <taxon>Bacillota</taxon>
        <taxon>Bacilli</taxon>
        <taxon>Bacillales</taxon>
        <taxon>Paenibacillaceae</taxon>
        <taxon>Paenibacillus</taxon>
    </lineage>
</organism>
<accession>A0A927CM11</accession>
<evidence type="ECO:0000313" key="1">
    <source>
        <dbReference type="EMBL" id="MBD2869287.1"/>
    </source>
</evidence>